<dbReference type="Gene3D" id="1.10.287.1880">
    <property type="match status" value="1"/>
</dbReference>
<evidence type="ECO:0000256" key="3">
    <source>
        <dbReference type="ARBA" id="ARBA00022454"/>
    </source>
</evidence>
<dbReference type="InterPro" id="IPR018630">
    <property type="entry name" value="Zwilch"/>
</dbReference>
<evidence type="ECO:0000256" key="2">
    <source>
        <dbReference type="ARBA" id="ARBA00009062"/>
    </source>
</evidence>
<evidence type="ECO:0000313" key="11">
    <source>
        <dbReference type="RefSeq" id="XP_046593368.1"/>
    </source>
</evidence>
<keyword evidence="7 9" id="KW-0131">Cell cycle</keyword>
<keyword evidence="4 9" id="KW-0132">Cell division</keyword>
<proteinExistence type="inferred from homology"/>
<comment type="subcellular location">
    <subcellularLocation>
        <location evidence="1 9">Chromosome</location>
        <location evidence="1 9">Centromere</location>
        <location evidence="1 9">Kinetochore</location>
    </subcellularLocation>
</comment>
<evidence type="ECO:0000256" key="4">
    <source>
        <dbReference type="ARBA" id="ARBA00022618"/>
    </source>
</evidence>
<keyword evidence="10" id="KW-1185">Reference proteome</keyword>
<evidence type="ECO:0000256" key="5">
    <source>
        <dbReference type="ARBA" id="ARBA00022776"/>
    </source>
</evidence>
<dbReference type="Gene3D" id="1.20.58.730">
    <property type="match status" value="1"/>
</dbReference>
<evidence type="ECO:0000256" key="7">
    <source>
        <dbReference type="ARBA" id="ARBA00023306"/>
    </source>
</evidence>
<protein>
    <recommendedName>
        <fullName evidence="9">Protein zwilch</fullName>
    </recommendedName>
</protein>
<evidence type="ECO:0000256" key="8">
    <source>
        <dbReference type="ARBA" id="ARBA00023328"/>
    </source>
</evidence>
<comment type="function">
    <text evidence="9">Essential component of the mitotic checkpoint, which prevents cells from prematurely exiting mitosis. Required for the assembly of the dynein-dynactin and MAD1-MAD2 complexes onto kinetochores. Its function related to the spindle assembly machinery is proposed to depend on its association in the mitotic RZZ complex.</text>
</comment>
<dbReference type="GeneID" id="107218370"/>
<dbReference type="Pfam" id="PF09817">
    <property type="entry name" value="Zwilch"/>
    <property type="match status" value="1"/>
</dbReference>
<dbReference type="RefSeq" id="XP_046593368.1">
    <property type="nucleotide sequence ID" value="XM_046737412.1"/>
</dbReference>
<reference evidence="11" key="1">
    <citation type="submission" date="2025-08" db="UniProtKB">
        <authorList>
            <consortium name="RefSeq"/>
        </authorList>
    </citation>
    <scope>IDENTIFICATION</scope>
    <source>
        <tissue evidence="11">Thorax and Abdomen</tissue>
    </source>
</reference>
<keyword evidence="5 9" id="KW-0498">Mitosis</keyword>
<dbReference type="Proteomes" id="UP000829291">
    <property type="component" value="Chromosome 4"/>
</dbReference>
<gene>
    <name evidence="11" type="primary">LOC107218370</name>
</gene>
<keyword evidence="6 9" id="KW-0995">Kinetochore</keyword>
<keyword evidence="3 9" id="KW-0158">Chromosome</keyword>
<evidence type="ECO:0000256" key="6">
    <source>
        <dbReference type="ARBA" id="ARBA00022838"/>
    </source>
</evidence>
<evidence type="ECO:0000256" key="9">
    <source>
        <dbReference type="RuleBase" id="RU369076"/>
    </source>
</evidence>
<comment type="similarity">
    <text evidence="2 9">Belongs to the ZWILCH family.</text>
</comment>
<accession>A0ABM3FZC6</accession>
<name>A0ABM3FZC6_NEOLC</name>
<dbReference type="PANTHER" id="PTHR15995:SF1">
    <property type="entry name" value="PROTEIN ZWILCH HOMOLOG"/>
    <property type="match status" value="1"/>
</dbReference>
<evidence type="ECO:0000313" key="10">
    <source>
        <dbReference type="Proteomes" id="UP000829291"/>
    </source>
</evidence>
<comment type="subunit">
    <text evidence="9">Component of the RZZ complex.</text>
</comment>
<organism evidence="10 11">
    <name type="scientific">Neodiprion lecontei</name>
    <name type="common">Redheaded pine sawfly</name>
    <dbReference type="NCBI Taxonomy" id="441921"/>
    <lineage>
        <taxon>Eukaryota</taxon>
        <taxon>Metazoa</taxon>
        <taxon>Ecdysozoa</taxon>
        <taxon>Arthropoda</taxon>
        <taxon>Hexapoda</taxon>
        <taxon>Insecta</taxon>
        <taxon>Pterygota</taxon>
        <taxon>Neoptera</taxon>
        <taxon>Endopterygota</taxon>
        <taxon>Hymenoptera</taxon>
        <taxon>Tenthredinoidea</taxon>
        <taxon>Diprionidae</taxon>
        <taxon>Diprioninae</taxon>
        <taxon>Neodiprion</taxon>
    </lineage>
</organism>
<sequence>MASVRGVRGVILPDETIIVSETAKFSYDNLLDLLSLKSKKMLFLHRELISNRVFTTLFKLTPSKTFQERTSDPDGSELSDLDVTGSPLEYELGYPKLDETVYDCKNWRKEAEFHSPLSRLEASAALNYCSEYTSDDDWKLPVLAICDGKDADKTVLLGSYYEDGWFTTTQVQILDDQKLISIEKLPAALLKEYIDTFSVQKHKVCIATKSTYELCGKRPGITDVSDLPPGGFNGNLSIEVNWNTLSFYAPVMDSTTTLVMEMTPYWDGSRLKDLWKELKVLDQYLSMLEQSRKNEKLPKLASLNSAISEENRGKLNKLINGENERNESCENNTNENDGHVSDDVKLEKIVADIKFRENMDFADLLWEFLTGCHDYAQVAGCLLTLLQEVQSGYARPQAISTNSAKINKIISNVIFQKEAMPIISENLLLELLIDAGLRKLCKDYTYILSCADLIDLCDIRATLCNPQEGTFHIEDYRNKLTSLVEIHLCLEFTLFAQNYLNCATVNLKHILRPAFREHTCKNSTLKSSTILNQKSIQSLKVVIPTIVVEDIIQGSPSSWSLTLSSTSSTAKVTTTSLLTCTPIIPPNIYCFDSSNKRDVYHFLKLYSSSSKIAQDN</sequence>
<keyword evidence="8 9" id="KW-0137">Centromere</keyword>
<evidence type="ECO:0000256" key="1">
    <source>
        <dbReference type="ARBA" id="ARBA00004629"/>
    </source>
</evidence>
<dbReference type="PANTHER" id="PTHR15995">
    <property type="entry name" value="PROTEIN ZWILCH HOMOLOG"/>
    <property type="match status" value="1"/>
</dbReference>